<accession>A0A8S1P3N9</accession>
<dbReference type="InterPro" id="IPR011936">
    <property type="entry name" value="Myxo_disulph_rpt"/>
</dbReference>
<keyword evidence="1" id="KW-0732">Signal</keyword>
<sequence>MMEYQIYIIKFHKKIIQNQSNLSPIYKFIELKILYNYIFKCKYFYQFIKKIQIYSKFSHQSIMIISLVLVYITHQTLVYQFDASSNVNNGWDTNNNKDFFACDGIHYFGLDSGVYFLSQMFYDLEPHSHVMVEAKILSVDGNNILTFGVEAVSINYVSDVVSENSICGATNQEYEHTISITWQHNRRTVSILILSDHGGLISLSLSILRCQYDCAGCIENYDMFCLSWIMHSYFFSQKLIQISDGWTFGQVNYIPVPECDNCQFLEFKEIQYSTQLPPHQDVLIRFFKLSNNIIVDYFYSKQTISSSNQQIEILIRNHKDLILQLIIKTEQSDQVSYIRDFDIFYTQPEKMFNNLNAGCLEQVEDRCMICQEGWTYDELLENCNPVCGDGIIQGQEECDDGNIISNDSCYLCKYKCIDFCKTCQFGICLECQDGFNINSNFTCNPICGDGELIPYSAEQCELTENGVWDGCQDCRFISVAHCKTTYQSICLECELGYQNQEYICLPYCGDTIILEEYEDCDDGNEQPYDGCFQCKFQCIEGCNICDRGQCILKCEDGYKFVNNSCLSICGDQVITKEEDCDDGNLRPYDGCFNCKYSCPENCYYCHQGTCLECNNQYQLLESNQCKQELQFGDGLLEEQDLCGDGLLSEQEQCDDGNSQAADGCFDCLIEQNWICITITIDSPSQCTFIKAPSLIVNYLNITQNKQYISISFDQRVKIQTAQPLSETINLQLLNIDENKWNSSLYILQDVGSDVSFGEFIAQVEVYQLLEFRPVLKIQISQTVSNINNAVLENVEKSIILQYPTYLDQKQKEYSLSLKNLNQNVIYSLSRITGLGLLLGQDELFFEKILRFIFRQMICQQLNLFQILFNFLSFQSLLILNKMENIIMENLMLKTKTQACSSIFHANYFNSLYFYQLFCHFNG</sequence>
<dbReference type="AlphaFoldDB" id="A0A8S1P3N9"/>
<dbReference type="EMBL" id="CAJJDN010000068">
    <property type="protein sequence ID" value="CAD8097659.1"/>
    <property type="molecule type" value="Genomic_DNA"/>
</dbReference>
<organism evidence="4 5">
    <name type="scientific">Paramecium sonneborni</name>
    <dbReference type="NCBI Taxonomy" id="65129"/>
    <lineage>
        <taxon>Eukaryota</taxon>
        <taxon>Sar</taxon>
        <taxon>Alveolata</taxon>
        <taxon>Ciliophora</taxon>
        <taxon>Intramacronucleata</taxon>
        <taxon>Oligohymenophorea</taxon>
        <taxon>Peniculida</taxon>
        <taxon>Parameciidae</taxon>
        <taxon>Paramecium</taxon>
    </lineage>
</organism>
<evidence type="ECO:0000256" key="3">
    <source>
        <dbReference type="ARBA" id="ARBA00023157"/>
    </source>
</evidence>
<evidence type="ECO:0000313" key="4">
    <source>
        <dbReference type="EMBL" id="CAD8097659.1"/>
    </source>
</evidence>
<dbReference type="Proteomes" id="UP000692954">
    <property type="component" value="Unassembled WGS sequence"/>
</dbReference>
<comment type="caution">
    <text evidence="4">The sequence shown here is derived from an EMBL/GenBank/DDBJ whole genome shotgun (WGS) entry which is preliminary data.</text>
</comment>
<name>A0A8S1P3N9_9CILI</name>
<dbReference type="PANTHER" id="PTHR39767:SF2">
    <property type="entry name" value="CHROMOSOME UNDETERMINED SCAFFOLD_1, WHOLE GENOME SHOTGUN SEQUENCE"/>
    <property type="match status" value="1"/>
</dbReference>
<dbReference type="Pfam" id="PF13948">
    <property type="entry name" value="DUF4215"/>
    <property type="match status" value="5"/>
</dbReference>
<keyword evidence="2" id="KW-0677">Repeat</keyword>
<reference evidence="4" key="1">
    <citation type="submission" date="2021-01" db="EMBL/GenBank/DDBJ databases">
        <authorList>
            <consortium name="Genoscope - CEA"/>
            <person name="William W."/>
        </authorList>
    </citation>
    <scope>NUCLEOTIDE SEQUENCE</scope>
</reference>
<evidence type="ECO:0000313" key="5">
    <source>
        <dbReference type="Proteomes" id="UP000692954"/>
    </source>
</evidence>
<gene>
    <name evidence="4" type="ORF">PSON_ATCC_30995.1.T0680263</name>
</gene>
<dbReference type="NCBIfam" id="TIGR02232">
    <property type="entry name" value="myxo_disulf_rpt"/>
    <property type="match status" value="3"/>
</dbReference>
<keyword evidence="3" id="KW-1015">Disulfide bond</keyword>
<evidence type="ECO:0000256" key="1">
    <source>
        <dbReference type="ARBA" id="ARBA00022729"/>
    </source>
</evidence>
<protein>
    <submittedName>
        <fullName evidence="4">Uncharacterized protein</fullName>
    </submittedName>
</protein>
<keyword evidence="5" id="KW-1185">Reference proteome</keyword>
<proteinExistence type="predicted"/>
<evidence type="ECO:0000256" key="2">
    <source>
        <dbReference type="ARBA" id="ARBA00022737"/>
    </source>
</evidence>
<dbReference type="OrthoDB" id="28293at2759"/>
<dbReference type="PANTHER" id="PTHR39767">
    <property type="entry name" value="CALCIUM/CALMODULIN-BINDING MEMBRANE PROTEIN PCM4-RELATED"/>
    <property type="match status" value="1"/>
</dbReference>